<evidence type="ECO:0000313" key="2">
    <source>
        <dbReference type="EnsemblMetazoa" id="OVOC11817.1"/>
    </source>
</evidence>
<organism evidence="2 3">
    <name type="scientific">Onchocerca volvulus</name>
    <dbReference type="NCBI Taxonomy" id="6282"/>
    <lineage>
        <taxon>Eukaryota</taxon>
        <taxon>Metazoa</taxon>
        <taxon>Ecdysozoa</taxon>
        <taxon>Nematoda</taxon>
        <taxon>Chromadorea</taxon>
        <taxon>Rhabditida</taxon>
        <taxon>Spirurina</taxon>
        <taxon>Spiruromorpha</taxon>
        <taxon>Filarioidea</taxon>
        <taxon>Onchocercidae</taxon>
        <taxon>Onchocerca</taxon>
    </lineage>
</organism>
<dbReference type="Proteomes" id="UP000024404">
    <property type="component" value="Unassembled WGS sequence"/>
</dbReference>
<dbReference type="PROSITE" id="PS51257">
    <property type="entry name" value="PROKAR_LIPOPROTEIN"/>
    <property type="match status" value="1"/>
</dbReference>
<proteinExistence type="predicted"/>
<reference evidence="3" key="1">
    <citation type="submission" date="2013-10" db="EMBL/GenBank/DDBJ databases">
        <title>Genome sequencing of Onchocerca volvulus.</title>
        <authorList>
            <person name="Cotton J."/>
            <person name="Tsai J."/>
            <person name="Stanley E."/>
            <person name="Tracey A."/>
            <person name="Holroyd N."/>
            <person name="Lustigman S."/>
            <person name="Berriman M."/>
        </authorList>
    </citation>
    <scope>NUCLEOTIDE SEQUENCE</scope>
</reference>
<dbReference type="AlphaFoldDB" id="A0A8R1XQW3"/>
<name>A0A8R1XQW3_ONCVO</name>
<dbReference type="EMBL" id="CMVM020000016">
    <property type="status" value="NOT_ANNOTATED_CDS"/>
    <property type="molecule type" value="Genomic_DNA"/>
</dbReference>
<feature type="transmembrane region" description="Helical" evidence="1">
    <location>
        <begin position="86"/>
        <end position="112"/>
    </location>
</feature>
<keyword evidence="1" id="KW-0472">Membrane</keyword>
<protein>
    <submittedName>
        <fullName evidence="2">Uncharacterized protein</fullName>
    </submittedName>
</protein>
<reference evidence="2" key="2">
    <citation type="submission" date="2022-06" db="UniProtKB">
        <authorList>
            <consortium name="EnsemblMetazoa"/>
        </authorList>
    </citation>
    <scope>IDENTIFICATION</scope>
</reference>
<keyword evidence="1" id="KW-0812">Transmembrane</keyword>
<evidence type="ECO:0000256" key="1">
    <source>
        <dbReference type="SAM" id="Phobius"/>
    </source>
</evidence>
<evidence type="ECO:0000313" key="3">
    <source>
        <dbReference type="Proteomes" id="UP000024404"/>
    </source>
</evidence>
<keyword evidence="1" id="KW-1133">Transmembrane helix</keyword>
<feature type="transmembrane region" description="Helical" evidence="1">
    <location>
        <begin position="135"/>
        <end position="157"/>
    </location>
</feature>
<dbReference type="EnsemblMetazoa" id="OVOC11817.1">
    <property type="protein sequence ID" value="OVOC11817.1"/>
    <property type="gene ID" value="WBGene00248626"/>
</dbReference>
<keyword evidence="3" id="KW-1185">Reference proteome</keyword>
<feature type="transmembrane region" description="Helical" evidence="1">
    <location>
        <begin position="62"/>
        <end position="79"/>
    </location>
</feature>
<accession>A0A8R1XQW3</accession>
<dbReference type="OMA" id="FNAWQAH"/>
<sequence>MRRKNTEKSSKTVINSDGIVNQNTIIGCFTLVNSMILIIIIGLLFTIAFSILIIIYFRSAMLTALIPITVISVTLYGILRQKHLYLWPIIGLSLFHLILALYFDLFFFYYFIFKPSYIIMVYNFIFDTIHTEKTVSYYMTCALIMILTAAFVLFNLWQLNVMMNFKRYLKQRKYNEQPSEMISVKIIQDGNMSKY</sequence>
<feature type="transmembrane region" description="Helical" evidence="1">
    <location>
        <begin position="35"/>
        <end position="56"/>
    </location>
</feature>